<evidence type="ECO:0000313" key="16">
    <source>
        <dbReference type="Proteomes" id="UP000237684"/>
    </source>
</evidence>
<dbReference type="EC" id="2.7.8.13" evidence="12 13"/>
<keyword evidence="8 12" id="KW-1133">Transmembrane helix</keyword>
<dbReference type="Proteomes" id="UP000237684">
    <property type="component" value="Unassembled WGS sequence"/>
</dbReference>
<keyword evidence="12 14" id="KW-0460">Magnesium</keyword>
<comment type="subcellular location">
    <subcellularLocation>
        <location evidence="12">Cell membrane</location>
        <topology evidence="12">Multi-pass membrane protein</topology>
    </subcellularLocation>
    <subcellularLocation>
        <location evidence="1">Membrane</location>
        <topology evidence="1">Multi-pass membrane protein</topology>
    </subcellularLocation>
</comment>
<dbReference type="PANTHER" id="PTHR22926">
    <property type="entry name" value="PHOSPHO-N-ACETYLMURAMOYL-PENTAPEPTIDE-TRANSFERASE"/>
    <property type="match status" value="1"/>
</dbReference>
<dbReference type="HAMAP" id="MF_00038">
    <property type="entry name" value="MraY"/>
    <property type="match status" value="1"/>
</dbReference>
<comment type="pathway">
    <text evidence="12">Cell wall biogenesis; peptidoglycan biosynthesis.</text>
</comment>
<keyword evidence="5 12" id="KW-0812">Transmembrane</keyword>
<evidence type="ECO:0000256" key="6">
    <source>
        <dbReference type="ARBA" id="ARBA00022960"/>
    </source>
</evidence>
<dbReference type="GO" id="GO:0009252">
    <property type="term" value="P:peptidoglycan biosynthetic process"/>
    <property type="evidence" value="ECO:0007669"/>
    <property type="project" value="UniProtKB-UniRule"/>
</dbReference>
<feature type="binding site" evidence="14">
    <location>
        <position position="272"/>
    </location>
    <ligand>
        <name>Mg(2+)</name>
        <dbReference type="ChEBI" id="CHEBI:18420"/>
    </ligand>
</feature>
<evidence type="ECO:0000256" key="9">
    <source>
        <dbReference type="ARBA" id="ARBA00023136"/>
    </source>
</evidence>
<evidence type="ECO:0000256" key="5">
    <source>
        <dbReference type="ARBA" id="ARBA00022692"/>
    </source>
</evidence>
<feature type="transmembrane region" description="Helical" evidence="12">
    <location>
        <begin position="294"/>
        <end position="318"/>
    </location>
</feature>
<gene>
    <name evidence="12" type="primary">mraY</name>
    <name evidence="15" type="ORF">B1R32_11495</name>
</gene>
<organism evidence="15 16">
    <name type="scientific">Abditibacterium utsteinense</name>
    <dbReference type="NCBI Taxonomy" id="1960156"/>
    <lineage>
        <taxon>Bacteria</taxon>
        <taxon>Pseudomonadati</taxon>
        <taxon>Abditibacteriota</taxon>
        <taxon>Abditibacteriia</taxon>
        <taxon>Abditibacteriales</taxon>
        <taxon>Abditibacteriaceae</taxon>
        <taxon>Abditibacterium</taxon>
    </lineage>
</organism>
<protein>
    <recommendedName>
        <fullName evidence="12 13">Phospho-N-acetylmuramoyl-pentapeptide-transferase</fullName>
        <ecNumber evidence="12 13">2.7.8.13</ecNumber>
    </recommendedName>
    <alternativeName>
        <fullName evidence="12">UDP-MurNAc-pentapeptide phosphotransferase</fullName>
    </alternativeName>
</protein>
<dbReference type="GO" id="GO:0008360">
    <property type="term" value="P:regulation of cell shape"/>
    <property type="evidence" value="ECO:0007669"/>
    <property type="project" value="UniProtKB-KW"/>
</dbReference>
<dbReference type="UniPathway" id="UPA00219"/>
<keyword evidence="7 12" id="KW-0573">Peptidoglycan synthesis</keyword>
<dbReference type="InterPro" id="IPR000715">
    <property type="entry name" value="Glycosyl_transferase_4"/>
</dbReference>
<dbReference type="FunCoup" id="A0A2S8SR93">
    <property type="interactions" value="412"/>
</dbReference>
<dbReference type="GO" id="GO:0005886">
    <property type="term" value="C:plasma membrane"/>
    <property type="evidence" value="ECO:0007669"/>
    <property type="project" value="UniProtKB-SubCell"/>
</dbReference>
<dbReference type="EMBL" id="NIGF01000014">
    <property type="protein sequence ID" value="PQV63269.1"/>
    <property type="molecule type" value="Genomic_DNA"/>
</dbReference>
<dbReference type="PANTHER" id="PTHR22926:SF5">
    <property type="entry name" value="PHOSPHO-N-ACETYLMURAMOYL-PENTAPEPTIDE-TRANSFERASE HOMOLOG"/>
    <property type="match status" value="1"/>
</dbReference>
<feature type="transmembrane region" description="Helical" evidence="12">
    <location>
        <begin position="349"/>
        <end position="368"/>
    </location>
</feature>
<name>A0A2S8SR93_9BACT</name>
<reference evidence="15 16" key="1">
    <citation type="journal article" date="2018" name="Syst. Appl. Microbiol.">
        <title>Abditibacterium utsteinense sp. nov., the first cultivated member of candidate phylum FBP, isolated from ice-free Antarctic soil samples.</title>
        <authorList>
            <person name="Tahon G."/>
            <person name="Tytgat B."/>
            <person name="Lebbe L."/>
            <person name="Carlier A."/>
            <person name="Willems A."/>
        </authorList>
    </citation>
    <scope>NUCLEOTIDE SEQUENCE [LARGE SCALE GENOMIC DNA]</scope>
    <source>
        <strain evidence="15 16">LMG 29911</strain>
    </source>
</reference>
<comment type="catalytic activity">
    <reaction evidence="12">
        <text>UDP-N-acetyl-alpha-D-muramoyl-L-alanyl-gamma-D-glutamyl-meso-2,6-diaminopimeloyl-D-alanyl-D-alanine + di-trans,octa-cis-undecaprenyl phosphate = di-trans,octa-cis-undecaprenyl diphospho-N-acetyl-alpha-D-muramoyl-L-alanyl-D-glutamyl-meso-2,6-diaminopimeloyl-D-alanyl-D-alanine + UMP</text>
        <dbReference type="Rhea" id="RHEA:28386"/>
        <dbReference type="ChEBI" id="CHEBI:57865"/>
        <dbReference type="ChEBI" id="CHEBI:60392"/>
        <dbReference type="ChEBI" id="CHEBI:61386"/>
        <dbReference type="ChEBI" id="CHEBI:61387"/>
        <dbReference type="EC" id="2.7.8.13"/>
    </reaction>
</comment>
<keyword evidence="12" id="KW-1003">Cell membrane</keyword>
<evidence type="ECO:0000256" key="3">
    <source>
        <dbReference type="ARBA" id="ARBA00022618"/>
    </source>
</evidence>
<comment type="function">
    <text evidence="12">Catalyzes the initial step of the lipid cycle reactions in the biosynthesis of the cell wall peptidoglycan: transfers peptidoglycan precursor phospho-MurNAc-pentapeptide from UDP-MurNAc-pentapeptide onto the lipid carrier undecaprenyl phosphate, yielding undecaprenyl-pyrophosphoryl-MurNAc-pentapeptide, known as lipid I.</text>
</comment>
<feature type="binding site" evidence="14">
    <location>
        <position position="205"/>
    </location>
    <ligand>
        <name>Mg(2+)</name>
        <dbReference type="ChEBI" id="CHEBI:18420"/>
    </ligand>
</feature>
<dbReference type="InterPro" id="IPR003524">
    <property type="entry name" value="PNAcMuramoyl-5peptid_Trfase"/>
</dbReference>
<dbReference type="GO" id="GO:0051992">
    <property type="term" value="F:UDP-N-acetylmuramoyl-L-alanyl-D-glutamyl-meso-2,6-diaminopimelyl-D-alanyl-D-alanine:undecaprenyl-phosphate transferase activity"/>
    <property type="evidence" value="ECO:0007669"/>
    <property type="project" value="RHEA"/>
</dbReference>
<accession>A0A2S8SR93</accession>
<dbReference type="CDD" id="cd06852">
    <property type="entry name" value="GT_MraY"/>
    <property type="match status" value="1"/>
</dbReference>
<evidence type="ECO:0000256" key="12">
    <source>
        <dbReference type="HAMAP-Rule" id="MF_00038"/>
    </source>
</evidence>
<dbReference type="Pfam" id="PF00953">
    <property type="entry name" value="Glycos_transf_4"/>
    <property type="match status" value="1"/>
</dbReference>
<keyword evidence="12 14" id="KW-0479">Metal-binding</keyword>
<dbReference type="GO" id="GO:0051301">
    <property type="term" value="P:cell division"/>
    <property type="evidence" value="ECO:0007669"/>
    <property type="project" value="UniProtKB-KW"/>
</dbReference>
<feature type="transmembrane region" description="Helical" evidence="12">
    <location>
        <begin position="237"/>
        <end position="261"/>
    </location>
</feature>
<feature type="transmembrane region" description="Helical" evidence="12">
    <location>
        <begin position="187"/>
        <end position="206"/>
    </location>
</feature>
<evidence type="ECO:0000256" key="2">
    <source>
        <dbReference type="ARBA" id="ARBA00005583"/>
    </source>
</evidence>
<feature type="transmembrane region" description="Helical" evidence="12">
    <location>
        <begin position="68"/>
        <end position="89"/>
    </location>
</feature>
<keyword evidence="6 12" id="KW-0133">Cell shape</keyword>
<keyword evidence="10 12" id="KW-0131">Cell cycle</keyword>
<keyword evidence="9 12" id="KW-0472">Membrane</keyword>
<keyword evidence="16" id="KW-1185">Reference proteome</keyword>
<evidence type="ECO:0000256" key="11">
    <source>
        <dbReference type="ARBA" id="ARBA00023316"/>
    </source>
</evidence>
<dbReference type="AlphaFoldDB" id="A0A2S8SR93"/>
<comment type="cofactor">
    <cofactor evidence="12 14">
        <name>Mg(2+)</name>
        <dbReference type="ChEBI" id="CHEBI:18420"/>
    </cofactor>
</comment>
<dbReference type="PROSITE" id="PS01347">
    <property type="entry name" value="MRAY_1"/>
    <property type="match status" value="1"/>
</dbReference>
<dbReference type="GO" id="GO:0046872">
    <property type="term" value="F:metal ion binding"/>
    <property type="evidence" value="ECO:0007669"/>
    <property type="project" value="UniProtKB-KW"/>
</dbReference>
<dbReference type="NCBIfam" id="TIGR00445">
    <property type="entry name" value="mraY"/>
    <property type="match status" value="1"/>
</dbReference>
<dbReference type="InParanoid" id="A0A2S8SR93"/>
<feature type="transmembrane region" description="Helical" evidence="12">
    <location>
        <begin position="268"/>
        <end position="288"/>
    </location>
</feature>
<evidence type="ECO:0000256" key="8">
    <source>
        <dbReference type="ARBA" id="ARBA00022989"/>
    </source>
</evidence>
<comment type="caution">
    <text evidence="15">The sequence shown here is derived from an EMBL/GenBank/DDBJ whole genome shotgun (WGS) entry which is preliminary data.</text>
</comment>
<feature type="transmembrane region" description="Helical" evidence="12">
    <location>
        <begin position="148"/>
        <end position="167"/>
    </location>
</feature>
<dbReference type="InterPro" id="IPR018480">
    <property type="entry name" value="PNAcMuramoyl-5peptid_Trfase_CS"/>
</dbReference>
<feature type="transmembrane region" description="Helical" evidence="12">
    <location>
        <begin position="15"/>
        <end position="38"/>
    </location>
</feature>
<evidence type="ECO:0000256" key="7">
    <source>
        <dbReference type="ARBA" id="ARBA00022984"/>
    </source>
</evidence>
<comment type="similarity">
    <text evidence="2 12">Belongs to the glycosyltransferase 4 family. MraY subfamily.</text>
</comment>
<evidence type="ECO:0000256" key="13">
    <source>
        <dbReference type="NCBIfam" id="TIGR00445"/>
    </source>
</evidence>
<keyword evidence="11 12" id="KW-0961">Cell wall biogenesis/degradation</keyword>
<evidence type="ECO:0000313" key="15">
    <source>
        <dbReference type="EMBL" id="PQV63269.1"/>
    </source>
</evidence>
<feature type="transmembrane region" description="Helical" evidence="12">
    <location>
        <begin position="109"/>
        <end position="127"/>
    </location>
</feature>
<feature type="transmembrane region" description="Helical" evidence="12">
    <location>
        <begin position="213"/>
        <end position="231"/>
    </location>
</feature>
<dbReference type="PROSITE" id="PS01348">
    <property type="entry name" value="MRAY_2"/>
    <property type="match status" value="1"/>
</dbReference>
<keyword evidence="3 12" id="KW-0132">Cell division</keyword>
<evidence type="ECO:0000256" key="10">
    <source>
        <dbReference type="ARBA" id="ARBA00023306"/>
    </source>
</evidence>
<evidence type="ECO:0000256" key="1">
    <source>
        <dbReference type="ARBA" id="ARBA00004141"/>
    </source>
</evidence>
<evidence type="ECO:0000256" key="4">
    <source>
        <dbReference type="ARBA" id="ARBA00022679"/>
    </source>
</evidence>
<evidence type="ECO:0000256" key="14">
    <source>
        <dbReference type="PIRSR" id="PIRSR600715-1"/>
    </source>
</evidence>
<dbReference type="GO" id="GO:0008963">
    <property type="term" value="F:phospho-N-acetylmuramoyl-pentapeptide-transferase activity"/>
    <property type="evidence" value="ECO:0007669"/>
    <property type="project" value="UniProtKB-UniRule"/>
</dbReference>
<keyword evidence="4 12" id="KW-0808">Transferase</keyword>
<dbReference type="GO" id="GO:0071555">
    <property type="term" value="P:cell wall organization"/>
    <property type="evidence" value="ECO:0007669"/>
    <property type="project" value="UniProtKB-KW"/>
</dbReference>
<sequence>MSVLRHFFENYVESAMGYIVMLWGLSWALMLICGKPLITWLKTRKGMKWAPREDTPDSHLQKAGVPSMGGIGIIGAALVGFVGVFVFQYTASMIERSGKNLRFSEVLHYSYLFFPLMVLLHAVLGYIDDHSKATNRGGISSKAKLLGQIILAAAFLAAVYRYLVFFASNQGLGLTISVYEWPLFDSWILILGALLIIIGTSNAVNLTDGIDGLAAGLCVQVGAIFAVLSLETGTGKFNFFGVSAILFWLCLGGACLGFLAFNRHPAKVFMGDTGSLALGAALGAGAILTRTVWLLPFIGFIFYVEMFSVIFQVLYFKWTKKRTGEGKRIFRRAPLHHHFELGGWSEKRVVWTFWAINFCTSILGLILWKTGVLPRFP</sequence>
<proteinExistence type="inferred from homology"/>